<evidence type="ECO:0000256" key="1">
    <source>
        <dbReference type="SAM" id="MobiDB-lite"/>
    </source>
</evidence>
<dbReference type="InterPro" id="IPR022049">
    <property type="entry name" value="FAM69_kinase_dom"/>
</dbReference>
<evidence type="ECO:0000313" key="3">
    <source>
        <dbReference type="EMBL" id="GLD51660.1"/>
    </source>
</evidence>
<keyword evidence="4" id="KW-1185">Reference proteome</keyword>
<reference evidence="3" key="1">
    <citation type="submission" date="2022-08" db="EMBL/GenBank/DDBJ databases">
        <title>Genome sequencing of akame (Lates japonicus).</title>
        <authorList>
            <person name="Hashiguchi Y."/>
            <person name="Takahashi H."/>
        </authorList>
    </citation>
    <scope>NUCLEOTIDE SEQUENCE</scope>
    <source>
        <strain evidence="3">Kochi</strain>
    </source>
</reference>
<protein>
    <submittedName>
        <fullName evidence="3">Divergent protein kinase domain 1B-like isoform X1</fullName>
    </submittedName>
</protein>
<dbReference type="GO" id="GO:0016301">
    <property type="term" value="F:kinase activity"/>
    <property type="evidence" value="ECO:0007669"/>
    <property type="project" value="UniProtKB-KW"/>
</dbReference>
<accession>A0AAD3R1L5</accession>
<comment type="caution">
    <text evidence="3">The sequence shown here is derived from an EMBL/GenBank/DDBJ whole genome shotgun (WGS) entry which is preliminary data.</text>
</comment>
<dbReference type="Pfam" id="PF12260">
    <property type="entry name" value="PIP49_C"/>
    <property type="match status" value="1"/>
</dbReference>
<evidence type="ECO:0000313" key="4">
    <source>
        <dbReference type="Proteomes" id="UP001279410"/>
    </source>
</evidence>
<feature type="domain" description="FAM69 protein-kinase" evidence="2">
    <location>
        <begin position="27"/>
        <end position="63"/>
    </location>
</feature>
<keyword evidence="3" id="KW-0418">Kinase</keyword>
<name>A0AAD3R1L5_LATJO</name>
<keyword evidence="3" id="KW-0808">Transferase</keyword>
<proteinExistence type="predicted"/>
<organism evidence="3 4">
    <name type="scientific">Lates japonicus</name>
    <name type="common">Japanese lates</name>
    <dbReference type="NCBI Taxonomy" id="270547"/>
    <lineage>
        <taxon>Eukaryota</taxon>
        <taxon>Metazoa</taxon>
        <taxon>Chordata</taxon>
        <taxon>Craniata</taxon>
        <taxon>Vertebrata</taxon>
        <taxon>Euteleostomi</taxon>
        <taxon>Actinopterygii</taxon>
        <taxon>Neopterygii</taxon>
        <taxon>Teleostei</taxon>
        <taxon>Neoteleostei</taxon>
        <taxon>Acanthomorphata</taxon>
        <taxon>Carangaria</taxon>
        <taxon>Carangaria incertae sedis</taxon>
        <taxon>Centropomidae</taxon>
        <taxon>Lates</taxon>
    </lineage>
</organism>
<dbReference type="EMBL" id="BRZM01000011">
    <property type="protein sequence ID" value="GLD51660.1"/>
    <property type="molecule type" value="Genomic_DNA"/>
</dbReference>
<dbReference type="AlphaFoldDB" id="A0AAD3R1L5"/>
<feature type="compositionally biased region" description="Polar residues" evidence="1">
    <location>
        <begin position="100"/>
        <end position="109"/>
    </location>
</feature>
<feature type="region of interest" description="Disordered" evidence="1">
    <location>
        <begin position="81"/>
        <end position="109"/>
    </location>
</feature>
<gene>
    <name evidence="3" type="ORF">AKAME5_000467500</name>
</gene>
<sequence length="109" mass="12130">MSTRTAKCLLQRPNQSGLFSRSTSSSLMLQEKEHTPKLLGFCGDLYVTERVGHSSLYRLEVPRTQLWSQGLELQPEPLARTSLASQSSHHHRPAGVLWRRSSTGPTGVS</sequence>
<dbReference type="Proteomes" id="UP001279410">
    <property type="component" value="Unassembled WGS sequence"/>
</dbReference>
<evidence type="ECO:0000259" key="2">
    <source>
        <dbReference type="Pfam" id="PF12260"/>
    </source>
</evidence>